<keyword evidence="7" id="KW-0408">Iron</keyword>
<evidence type="ECO:0000256" key="4">
    <source>
        <dbReference type="ARBA" id="ARBA00022723"/>
    </source>
</evidence>
<evidence type="ECO:0000256" key="3">
    <source>
        <dbReference type="ARBA" id="ARBA00022692"/>
    </source>
</evidence>
<organism evidence="9">
    <name type="scientific">Oryza barthii</name>
    <dbReference type="NCBI Taxonomy" id="65489"/>
    <lineage>
        <taxon>Eukaryota</taxon>
        <taxon>Viridiplantae</taxon>
        <taxon>Streptophyta</taxon>
        <taxon>Embryophyta</taxon>
        <taxon>Tracheophyta</taxon>
        <taxon>Spermatophyta</taxon>
        <taxon>Magnoliopsida</taxon>
        <taxon>Liliopsida</taxon>
        <taxon>Poales</taxon>
        <taxon>Poaceae</taxon>
        <taxon>BOP clade</taxon>
        <taxon>Oryzoideae</taxon>
        <taxon>Oryzeae</taxon>
        <taxon>Oryzinae</taxon>
        <taxon>Oryza</taxon>
    </lineage>
</organism>
<sequence>MSVGDKWSGVYGSADGEAFRRTLDEAFEVSGAVSNVGEWVPLLGWLDVQGFRRRMKRLSKMYDRFLEQILHEHEASMAAAGDGGQPAAAACDLVDVLLQLSGEEEEGSAGAGADSEARLTRDGVKAFILDIIAGGTESSAVTMEWAMAELLRCPDAIATATDELDRVVGWARWVAESDLPDLPYVDAVVKEALRLHPVGPLLVPHHAMEDTVAAVNDVPVGTHVLVNVWAIARNPTSWPDRLDVFLPERFLPGGGADGVPCHHPPHHPPPTTSPSPSSSSSSSPAIAASASPAASALCLPPPPTLTSEVQPTPPIDLSH</sequence>
<comment type="similarity">
    <text evidence="1">Belongs to the cytochrome P450 family.</text>
</comment>
<keyword evidence="3" id="KW-0812">Transmembrane</keyword>
<dbReference type="SUPFAM" id="SSF48264">
    <property type="entry name" value="Cytochrome P450"/>
    <property type="match status" value="1"/>
</dbReference>
<dbReference type="STRING" id="65489.A0A0D3GDY5"/>
<protein>
    <recommendedName>
        <fullName evidence="11">Cytochrome P450</fullName>
    </recommendedName>
</protein>
<feature type="region of interest" description="Disordered" evidence="8">
    <location>
        <begin position="255"/>
        <end position="319"/>
    </location>
</feature>
<evidence type="ECO:0000256" key="7">
    <source>
        <dbReference type="ARBA" id="ARBA00023004"/>
    </source>
</evidence>
<dbReference type="Gramene" id="OBART06G06570.1">
    <property type="protein sequence ID" value="OBART06G06570.1"/>
    <property type="gene ID" value="OBART06G06570"/>
</dbReference>
<keyword evidence="10" id="KW-1185">Reference proteome</keyword>
<accession>A0A0D3GDY5</accession>
<dbReference type="HOGENOM" id="CLU_872574_0_0_1"/>
<evidence type="ECO:0000313" key="10">
    <source>
        <dbReference type="Proteomes" id="UP000026960"/>
    </source>
</evidence>
<evidence type="ECO:0008006" key="11">
    <source>
        <dbReference type="Google" id="ProtNLM"/>
    </source>
</evidence>
<evidence type="ECO:0000256" key="6">
    <source>
        <dbReference type="ARBA" id="ARBA00023002"/>
    </source>
</evidence>
<dbReference type="eggNOG" id="KOG0156">
    <property type="taxonomic scope" value="Eukaryota"/>
</dbReference>
<dbReference type="GO" id="GO:0005506">
    <property type="term" value="F:iron ion binding"/>
    <property type="evidence" value="ECO:0007669"/>
    <property type="project" value="InterPro"/>
</dbReference>
<evidence type="ECO:0000256" key="8">
    <source>
        <dbReference type="SAM" id="MobiDB-lite"/>
    </source>
</evidence>
<dbReference type="GO" id="GO:0016705">
    <property type="term" value="F:oxidoreductase activity, acting on paired donors, with incorporation or reduction of molecular oxygen"/>
    <property type="evidence" value="ECO:0007669"/>
    <property type="project" value="InterPro"/>
</dbReference>
<dbReference type="PaxDb" id="65489-OBART06G06570.1"/>
<dbReference type="PRINTS" id="PR00385">
    <property type="entry name" value="P450"/>
</dbReference>
<keyword evidence="2" id="KW-0349">Heme</keyword>
<dbReference type="PANTHER" id="PTHR47944">
    <property type="entry name" value="CYTOCHROME P450 98A9"/>
    <property type="match status" value="1"/>
</dbReference>
<evidence type="ECO:0000256" key="2">
    <source>
        <dbReference type="ARBA" id="ARBA00022617"/>
    </source>
</evidence>
<evidence type="ECO:0000313" key="9">
    <source>
        <dbReference type="EnsemblPlants" id="OBART06G06570.1"/>
    </source>
</evidence>
<dbReference type="InterPro" id="IPR001128">
    <property type="entry name" value="Cyt_P450"/>
</dbReference>
<keyword evidence="5" id="KW-1133">Transmembrane helix</keyword>
<feature type="compositionally biased region" description="Low complexity" evidence="8">
    <location>
        <begin position="274"/>
        <end position="298"/>
    </location>
</feature>
<evidence type="ECO:0000256" key="1">
    <source>
        <dbReference type="ARBA" id="ARBA00010617"/>
    </source>
</evidence>
<dbReference type="GO" id="GO:0020037">
    <property type="term" value="F:heme binding"/>
    <property type="evidence" value="ECO:0007669"/>
    <property type="project" value="InterPro"/>
</dbReference>
<dbReference type="GO" id="GO:0004497">
    <property type="term" value="F:monooxygenase activity"/>
    <property type="evidence" value="ECO:0007669"/>
    <property type="project" value="InterPro"/>
</dbReference>
<proteinExistence type="inferred from homology"/>
<evidence type="ECO:0000256" key="5">
    <source>
        <dbReference type="ARBA" id="ARBA00022989"/>
    </source>
</evidence>
<reference evidence="9" key="2">
    <citation type="submission" date="2015-03" db="UniProtKB">
        <authorList>
            <consortium name="EnsemblPlants"/>
        </authorList>
    </citation>
    <scope>IDENTIFICATION</scope>
</reference>
<dbReference type="EnsemblPlants" id="OBART06G06570.1">
    <property type="protein sequence ID" value="OBART06G06570.1"/>
    <property type="gene ID" value="OBART06G06570"/>
</dbReference>
<dbReference type="AlphaFoldDB" id="A0A0D3GDY5"/>
<dbReference type="Pfam" id="PF00067">
    <property type="entry name" value="p450"/>
    <property type="match status" value="1"/>
</dbReference>
<reference evidence="9" key="1">
    <citation type="journal article" date="2009" name="Rice">
        <title>De Novo Next Generation Sequencing of Plant Genomes.</title>
        <authorList>
            <person name="Rounsley S."/>
            <person name="Marri P.R."/>
            <person name="Yu Y."/>
            <person name="He R."/>
            <person name="Sisneros N."/>
            <person name="Goicoechea J.L."/>
            <person name="Lee S.J."/>
            <person name="Angelova A."/>
            <person name="Kudrna D."/>
            <person name="Luo M."/>
            <person name="Affourtit J."/>
            <person name="Desany B."/>
            <person name="Knight J."/>
            <person name="Niazi F."/>
            <person name="Egholm M."/>
            <person name="Wing R.A."/>
        </authorList>
    </citation>
    <scope>NUCLEOTIDE SEQUENCE [LARGE SCALE GENOMIC DNA]</scope>
    <source>
        <strain evidence="9">cv. IRGC 105608</strain>
    </source>
</reference>
<dbReference type="Proteomes" id="UP000026960">
    <property type="component" value="Chromosome 6"/>
</dbReference>
<keyword evidence="5" id="KW-0472">Membrane</keyword>
<dbReference type="InterPro" id="IPR036396">
    <property type="entry name" value="Cyt_P450_sf"/>
</dbReference>
<dbReference type="InterPro" id="IPR002401">
    <property type="entry name" value="Cyt_P450_E_grp-I"/>
</dbReference>
<dbReference type="Gene3D" id="1.10.630.10">
    <property type="entry name" value="Cytochrome P450"/>
    <property type="match status" value="1"/>
</dbReference>
<keyword evidence="6" id="KW-0560">Oxidoreductase</keyword>
<dbReference type="PANTHER" id="PTHR47944:SF3">
    <property type="entry name" value="TRIMETHYLTRIDECATETRAENE SYNTHASE"/>
    <property type="match status" value="1"/>
</dbReference>
<dbReference type="PRINTS" id="PR00463">
    <property type="entry name" value="EP450I"/>
</dbReference>
<name>A0A0D3GDY5_9ORYZ</name>
<keyword evidence="4" id="KW-0479">Metal-binding</keyword>